<organism evidence="5 6">
    <name type="scientific">Flavobacterium endophyticum</name>
    <dbReference type="NCBI Taxonomy" id="1540163"/>
    <lineage>
        <taxon>Bacteria</taxon>
        <taxon>Pseudomonadati</taxon>
        <taxon>Bacteroidota</taxon>
        <taxon>Flavobacteriia</taxon>
        <taxon>Flavobacteriales</taxon>
        <taxon>Flavobacteriaceae</taxon>
        <taxon>Flavobacterium</taxon>
    </lineage>
</organism>
<evidence type="ECO:0000313" key="6">
    <source>
        <dbReference type="Proteomes" id="UP000277579"/>
    </source>
</evidence>
<feature type="domain" description="HTH marR-type" evidence="4">
    <location>
        <begin position="14"/>
        <end position="147"/>
    </location>
</feature>
<evidence type="ECO:0000256" key="3">
    <source>
        <dbReference type="ARBA" id="ARBA00023163"/>
    </source>
</evidence>
<sequence length="202" mass="23331">MSVFNLITQNENLDNKIVAGLERLSQVFKVLLWEKAKEHSLSPIQIQLLIFIHNHTQEKSTVSYLAKEFNVTKPTISDAVRILEAKNMIEKSIDLNDSRSYTILLTQFGKRIVLETEDFPSPVTKIISQTSESDKEIIWKSISDLIIGLNKSQIVDIQRTCYNCKFYSQVGSEHFCDLLVMKLEDRDIRIDCPEFHDKSMAY</sequence>
<dbReference type="GO" id="GO:0003700">
    <property type="term" value="F:DNA-binding transcription factor activity"/>
    <property type="evidence" value="ECO:0007669"/>
    <property type="project" value="InterPro"/>
</dbReference>
<dbReference type="EMBL" id="RBLC01000001">
    <property type="protein sequence ID" value="RKS26758.1"/>
    <property type="molecule type" value="Genomic_DNA"/>
</dbReference>
<dbReference type="InterPro" id="IPR036390">
    <property type="entry name" value="WH_DNA-bd_sf"/>
</dbReference>
<dbReference type="InterPro" id="IPR036388">
    <property type="entry name" value="WH-like_DNA-bd_sf"/>
</dbReference>
<keyword evidence="2 5" id="KW-0238">DNA-binding</keyword>
<comment type="caution">
    <text evidence="5">The sequence shown here is derived from an EMBL/GenBank/DDBJ whole genome shotgun (WGS) entry which is preliminary data.</text>
</comment>
<dbReference type="SUPFAM" id="SSF46785">
    <property type="entry name" value="Winged helix' DNA-binding domain"/>
    <property type="match status" value="1"/>
</dbReference>
<dbReference type="GO" id="GO:0003677">
    <property type="term" value="F:DNA binding"/>
    <property type="evidence" value="ECO:0007669"/>
    <property type="project" value="UniProtKB-KW"/>
</dbReference>
<keyword evidence="1" id="KW-0805">Transcription regulation</keyword>
<dbReference type="OrthoDB" id="9786071at2"/>
<dbReference type="AlphaFoldDB" id="A0A495MMU4"/>
<dbReference type="SMART" id="SM00347">
    <property type="entry name" value="HTH_MARR"/>
    <property type="match status" value="1"/>
</dbReference>
<evidence type="ECO:0000256" key="1">
    <source>
        <dbReference type="ARBA" id="ARBA00023015"/>
    </source>
</evidence>
<accession>A0A495MMU4</accession>
<dbReference type="PROSITE" id="PS50995">
    <property type="entry name" value="HTH_MARR_2"/>
    <property type="match status" value="1"/>
</dbReference>
<dbReference type="Gene3D" id="1.10.10.10">
    <property type="entry name" value="Winged helix-like DNA-binding domain superfamily/Winged helix DNA-binding domain"/>
    <property type="match status" value="1"/>
</dbReference>
<reference evidence="5 6" key="1">
    <citation type="submission" date="2018-10" db="EMBL/GenBank/DDBJ databases">
        <title>Genomic Encyclopedia of Archaeal and Bacterial Type Strains, Phase II (KMG-II): from individual species to whole genera.</title>
        <authorList>
            <person name="Goeker M."/>
        </authorList>
    </citation>
    <scope>NUCLEOTIDE SEQUENCE [LARGE SCALE GENOMIC DNA]</scope>
    <source>
        <strain evidence="5 6">DSM 29537</strain>
    </source>
</reference>
<keyword evidence="3" id="KW-0804">Transcription</keyword>
<proteinExistence type="predicted"/>
<dbReference type="PANTHER" id="PTHR42756">
    <property type="entry name" value="TRANSCRIPTIONAL REGULATOR, MARR"/>
    <property type="match status" value="1"/>
</dbReference>
<keyword evidence="6" id="KW-1185">Reference proteome</keyword>
<dbReference type="Proteomes" id="UP000277579">
    <property type="component" value="Unassembled WGS sequence"/>
</dbReference>
<evidence type="ECO:0000313" key="5">
    <source>
        <dbReference type="EMBL" id="RKS26758.1"/>
    </source>
</evidence>
<dbReference type="InterPro" id="IPR000835">
    <property type="entry name" value="HTH_MarR-typ"/>
</dbReference>
<dbReference type="RefSeq" id="WP_121376053.1">
    <property type="nucleotide sequence ID" value="NZ_RBLC01000001.1"/>
</dbReference>
<dbReference type="Pfam" id="PF12802">
    <property type="entry name" value="MarR_2"/>
    <property type="match status" value="1"/>
</dbReference>
<dbReference type="PANTHER" id="PTHR42756:SF1">
    <property type="entry name" value="TRANSCRIPTIONAL REPRESSOR OF EMRAB OPERON"/>
    <property type="match status" value="1"/>
</dbReference>
<gene>
    <name evidence="5" type="ORF">CLV94_1827</name>
</gene>
<protein>
    <submittedName>
        <fullName evidence="5">DNA-binding MarR family transcriptional regulator</fullName>
    </submittedName>
</protein>
<name>A0A495MMU4_9FLAO</name>
<evidence type="ECO:0000259" key="4">
    <source>
        <dbReference type="PROSITE" id="PS50995"/>
    </source>
</evidence>
<evidence type="ECO:0000256" key="2">
    <source>
        <dbReference type="ARBA" id="ARBA00023125"/>
    </source>
</evidence>